<reference evidence="2" key="1">
    <citation type="journal article" date="2020" name="Stud. Mycol.">
        <title>101 Dothideomycetes genomes: a test case for predicting lifestyles and emergence of pathogens.</title>
        <authorList>
            <person name="Haridas S."/>
            <person name="Albert R."/>
            <person name="Binder M."/>
            <person name="Bloem J."/>
            <person name="Labutti K."/>
            <person name="Salamov A."/>
            <person name="Andreopoulos B."/>
            <person name="Baker S."/>
            <person name="Barry K."/>
            <person name="Bills G."/>
            <person name="Bluhm B."/>
            <person name="Cannon C."/>
            <person name="Castanera R."/>
            <person name="Culley D."/>
            <person name="Daum C."/>
            <person name="Ezra D."/>
            <person name="Gonzalez J."/>
            <person name="Henrissat B."/>
            <person name="Kuo A."/>
            <person name="Liang C."/>
            <person name="Lipzen A."/>
            <person name="Lutzoni F."/>
            <person name="Magnuson J."/>
            <person name="Mondo S."/>
            <person name="Nolan M."/>
            <person name="Ohm R."/>
            <person name="Pangilinan J."/>
            <person name="Park H.-J."/>
            <person name="Ramirez L."/>
            <person name="Alfaro M."/>
            <person name="Sun H."/>
            <person name="Tritt A."/>
            <person name="Yoshinaga Y."/>
            <person name="Zwiers L.-H."/>
            <person name="Turgeon B."/>
            <person name="Goodwin S."/>
            <person name="Spatafora J."/>
            <person name="Crous P."/>
            <person name="Grigoriev I."/>
        </authorList>
    </citation>
    <scope>NUCLEOTIDE SEQUENCE</scope>
    <source>
        <strain evidence="2">CBS 161.51</strain>
    </source>
</reference>
<sequence>MAHNEQHSILHLVSILLLILEFARQQQVQKLEGRVPCFRFESLCRIRGRVLRLVECFDSLEVNKYAVDRFSVQ</sequence>
<dbReference type="AlphaFoldDB" id="A0A6A5S3L3"/>
<feature type="signal peptide" evidence="1">
    <location>
        <begin position="1"/>
        <end position="25"/>
    </location>
</feature>
<evidence type="ECO:0008006" key="4">
    <source>
        <dbReference type="Google" id="ProtNLM"/>
    </source>
</evidence>
<name>A0A6A5S3L3_9PLEO</name>
<protein>
    <recommendedName>
        <fullName evidence="4">Secreted protein</fullName>
    </recommendedName>
</protein>
<evidence type="ECO:0000313" key="2">
    <source>
        <dbReference type="EMBL" id="KAF1935231.1"/>
    </source>
</evidence>
<gene>
    <name evidence="2" type="ORF">EJ02DRAFT_460559</name>
</gene>
<dbReference type="EMBL" id="ML976296">
    <property type="protein sequence ID" value="KAF1935231.1"/>
    <property type="molecule type" value="Genomic_DNA"/>
</dbReference>
<evidence type="ECO:0000313" key="3">
    <source>
        <dbReference type="Proteomes" id="UP000800038"/>
    </source>
</evidence>
<evidence type="ECO:0000256" key="1">
    <source>
        <dbReference type="SAM" id="SignalP"/>
    </source>
</evidence>
<keyword evidence="1" id="KW-0732">Signal</keyword>
<accession>A0A6A5S3L3</accession>
<feature type="chain" id="PRO_5025358835" description="Secreted protein" evidence="1">
    <location>
        <begin position="26"/>
        <end position="73"/>
    </location>
</feature>
<organism evidence="2 3">
    <name type="scientific">Clathrospora elynae</name>
    <dbReference type="NCBI Taxonomy" id="706981"/>
    <lineage>
        <taxon>Eukaryota</taxon>
        <taxon>Fungi</taxon>
        <taxon>Dikarya</taxon>
        <taxon>Ascomycota</taxon>
        <taxon>Pezizomycotina</taxon>
        <taxon>Dothideomycetes</taxon>
        <taxon>Pleosporomycetidae</taxon>
        <taxon>Pleosporales</taxon>
        <taxon>Diademaceae</taxon>
        <taxon>Clathrospora</taxon>
    </lineage>
</organism>
<keyword evidence="3" id="KW-1185">Reference proteome</keyword>
<dbReference type="Proteomes" id="UP000800038">
    <property type="component" value="Unassembled WGS sequence"/>
</dbReference>
<proteinExistence type="predicted"/>